<gene>
    <name evidence="2" type="ORF">CLH61_06620</name>
</gene>
<evidence type="ECO:0000313" key="2">
    <source>
        <dbReference type="EMBL" id="PHQ15814.1"/>
    </source>
</evidence>
<sequence length="67" mass="7640">MDRRFKITLAVFAVIALFLLWGEHKVHLLGALPWLILLACPLMHLFMHGGHGHHNPEGKRGDPHDEQ</sequence>
<protein>
    <recommendedName>
        <fullName evidence="4">DUF2933 domain-containing protein</fullName>
    </recommendedName>
</protein>
<reference evidence="2 3" key="1">
    <citation type="submission" date="2017-09" db="EMBL/GenBank/DDBJ databases">
        <title>The draft genome sequences of Marinobacter sp. PWS21.</title>
        <authorList>
            <person name="Cao J."/>
        </authorList>
    </citation>
    <scope>NUCLEOTIDE SEQUENCE [LARGE SCALE GENOMIC DNA]</scope>
    <source>
        <strain evidence="2 3">PWS21</strain>
    </source>
</reference>
<dbReference type="RefSeq" id="WP_099613918.1">
    <property type="nucleotide sequence ID" value="NZ_KZ319369.1"/>
</dbReference>
<keyword evidence="1" id="KW-0472">Membrane</keyword>
<name>A0A2G1UMU4_9GAMM</name>
<dbReference type="Pfam" id="PF11666">
    <property type="entry name" value="DUF2933"/>
    <property type="match status" value="1"/>
</dbReference>
<dbReference type="AlphaFoldDB" id="A0A2G1UMU4"/>
<evidence type="ECO:0000256" key="1">
    <source>
        <dbReference type="SAM" id="Phobius"/>
    </source>
</evidence>
<keyword evidence="1" id="KW-0812">Transmembrane</keyword>
<comment type="caution">
    <text evidence="2">The sequence shown here is derived from an EMBL/GenBank/DDBJ whole genome shotgun (WGS) entry which is preliminary data.</text>
</comment>
<evidence type="ECO:0000313" key="3">
    <source>
        <dbReference type="Proteomes" id="UP000231409"/>
    </source>
</evidence>
<dbReference type="Proteomes" id="UP000231409">
    <property type="component" value="Unassembled WGS sequence"/>
</dbReference>
<keyword evidence="3" id="KW-1185">Reference proteome</keyword>
<keyword evidence="1" id="KW-1133">Transmembrane helix</keyword>
<organism evidence="2 3">
    <name type="scientific">Marinobacter profundi</name>
    <dbReference type="NCBI Taxonomy" id="2666256"/>
    <lineage>
        <taxon>Bacteria</taxon>
        <taxon>Pseudomonadati</taxon>
        <taxon>Pseudomonadota</taxon>
        <taxon>Gammaproteobacteria</taxon>
        <taxon>Pseudomonadales</taxon>
        <taxon>Marinobacteraceae</taxon>
        <taxon>Marinobacter</taxon>
    </lineage>
</organism>
<evidence type="ECO:0008006" key="4">
    <source>
        <dbReference type="Google" id="ProtNLM"/>
    </source>
</evidence>
<proteinExistence type="predicted"/>
<accession>A0A2G1UMU4</accession>
<feature type="transmembrane region" description="Helical" evidence="1">
    <location>
        <begin position="32"/>
        <end position="50"/>
    </location>
</feature>
<dbReference type="EMBL" id="NTFH01000005">
    <property type="protein sequence ID" value="PHQ15814.1"/>
    <property type="molecule type" value="Genomic_DNA"/>
</dbReference>
<dbReference type="InterPro" id="IPR021682">
    <property type="entry name" value="DUF2933"/>
</dbReference>